<evidence type="ECO:0000313" key="4">
    <source>
        <dbReference type="Proteomes" id="UP000789375"/>
    </source>
</evidence>
<dbReference type="GO" id="GO:0005829">
    <property type="term" value="C:cytosol"/>
    <property type="evidence" value="ECO:0007669"/>
    <property type="project" value="TreeGrafter"/>
</dbReference>
<keyword evidence="4" id="KW-1185">Reference proteome</keyword>
<comment type="caution">
    <text evidence="3">The sequence shown here is derived from an EMBL/GenBank/DDBJ whole genome shotgun (WGS) entry which is preliminary data.</text>
</comment>
<accession>A0A9N9FCE3</accession>
<dbReference type="InterPro" id="IPR037191">
    <property type="entry name" value="VPS9_dom_sf"/>
</dbReference>
<dbReference type="GO" id="GO:0030139">
    <property type="term" value="C:endocytic vesicle"/>
    <property type="evidence" value="ECO:0007669"/>
    <property type="project" value="TreeGrafter"/>
</dbReference>
<dbReference type="AlphaFoldDB" id="A0A9N9FCE3"/>
<evidence type="ECO:0000259" key="2">
    <source>
        <dbReference type="PROSITE" id="PS51205"/>
    </source>
</evidence>
<feature type="domain" description="VPS9" evidence="2">
    <location>
        <begin position="358"/>
        <end position="577"/>
    </location>
</feature>
<dbReference type="PANTHER" id="PTHR23101:SF25">
    <property type="entry name" value="GTPASE-ACTIVATING PROTEIN AND VPS9 DOMAIN-CONTAINING PROTEIN 1"/>
    <property type="match status" value="1"/>
</dbReference>
<dbReference type="GO" id="GO:0016192">
    <property type="term" value="P:vesicle-mediated transport"/>
    <property type="evidence" value="ECO:0007669"/>
    <property type="project" value="InterPro"/>
</dbReference>
<feature type="region of interest" description="Disordered" evidence="1">
    <location>
        <begin position="639"/>
        <end position="674"/>
    </location>
</feature>
<dbReference type="InterPro" id="IPR003123">
    <property type="entry name" value="VPS9"/>
</dbReference>
<dbReference type="Gene3D" id="1.20.1050.80">
    <property type="entry name" value="VPS9 domain"/>
    <property type="match status" value="1"/>
</dbReference>
<dbReference type="PANTHER" id="PTHR23101">
    <property type="entry name" value="RAB GDP/GTP EXCHANGE FACTOR"/>
    <property type="match status" value="1"/>
</dbReference>
<dbReference type="Gene3D" id="1.10.246.120">
    <property type="match status" value="1"/>
</dbReference>
<evidence type="ECO:0000256" key="1">
    <source>
        <dbReference type="SAM" id="MobiDB-lite"/>
    </source>
</evidence>
<feature type="compositionally biased region" description="Basic and acidic residues" evidence="1">
    <location>
        <begin position="1"/>
        <end position="15"/>
    </location>
</feature>
<dbReference type="Proteomes" id="UP000789375">
    <property type="component" value="Unassembled WGS sequence"/>
</dbReference>
<dbReference type="PROSITE" id="PS51205">
    <property type="entry name" value="VPS9"/>
    <property type="match status" value="1"/>
</dbReference>
<dbReference type="Pfam" id="PF02204">
    <property type="entry name" value="VPS9"/>
    <property type="match status" value="1"/>
</dbReference>
<feature type="region of interest" description="Disordered" evidence="1">
    <location>
        <begin position="1"/>
        <end position="23"/>
    </location>
</feature>
<name>A0A9N9FCE3_FUNMO</name>
<reference evidence="3" key="1">
    <citation type="submission" date="2021-06" db="EMBL/GenBank/DDBJ databases">
        <authorList>
            <person name="Kallberg Y."/>
            <person name="Tangrot J."/>
            <person name="Rosling A."/>
        </authorList>
    </citation>
    <scope>NUCLEOTIDE SEQUENCE</scope>
    <source>
        <strain evidence="3">87-6 pot B 2015</strain>
    </source>
</reference>
<dbReference type="GO" id="GO:0031267">
    <property type="term" value="F:small GTPase binding"/>
    <property type="evidence" value="ECO:0007669"/>
    <property type="project" value="TreeGrafter"/>
</dbReference>
<dbReference type="GO" id="GO:0005085">
    <property type="term" value="F:guanyl-nucleotide exchange factor activity"/>
    <property type="evidence" value="ECO:0007669"/>
    <property type="project" value="InterPro"/>
</dbReference>
<sequence length="789" mass="87781">MGEKENVVQSPEEKILSSTPPLPEVKTISGTNINNLLSPQIASLRLKPVQSTDSPHHPLLNYDDEESDMPRFSSHPVPGGSVGGLMLVKLREMNVGFSDIVQMLIAKKVGDCMSFGFWWKAFTYCGISVSSFTATLFLPASSVMPFENVDRTYLEDHIIFSQSTEDGIKVVTLNGVRGFIQQDVFKAIGLMPTEQEFDIDNPKSRKSIFDTFSKPADLSFDYPTIKILNNNADILLHGMPIQTIVIESPVRTKEISERIATRTEMEEKVKGSYLPEALLKEIENFIRDFMKDPPKNEDASFEQIQGLFDHVRCEIECQVVELTEVSENRIDETMNIVENYVCMALYDNIFSPKWSNDVADDEALGSKIAALNLLELGLSNLGVDIKSQQQQEFIDLAIQVAGAELQSLEQKKAPYEKLNSLIHCHGIVVEALEKKIQPPQDSTNIDIANYKSALNQSSYSVSNDISPASIPLPPSPTLSKSSIVPITPISPKLPMTSTLPTSPTDEKHSPGDPNADAILPLLIFIVVKSNPKKLISNLRFMRRYRVNNLLCGEAAYCLTNIEAAVLYLVNEDFPALGLLPDKPLSNTNPGLEQRVTRRVGQDIVDVADTGFKVITGVMDSSVKMFGRLIGYENTSIGTNSPSIAGKSKESPIIPEKNDVNDNKMNSGMPEEGPSKELAEINAVKYNIRSEENSSSNNNQNKNFQLDENKSLTGRLLPFNVLPRFNSDRNHIDEEENKKSMVNEPVNKISPPIQKFLDCSIEEFRVNDVPELLEDYKRLANAVRDLGFFS</sequence>
<organism evidence="3 4">
    <name type="scientific">Funneliformis mosseae</name>
    <name type="common">Endomycorrhizal fungus</name>
    <name type="synonym">Glomus mosseae</name>
    <dbReference type="NCBI Taxonomy" id="27381"/>
    <lineage>
        <taxon>Eukaryota</taxon>
        <taxon>Fungi</taxon>
        <taxon>Fungi incertae sedis</taxon>
        <taxon>Mucoromycota</taxon>
        <taxon>Glomeromycotina</taxon>
        <taxon>Glomeromycetes</taxon>
        <taxon>Glomerales</taxon>
        <taxon>Glomeraceae</taxon>
        <taxon>Funneliformis</taxon>
    </lineage>
</organism>
<gene>
    <name evidence="3" type="ORF">FMOSSE_LOCUS5144</name>
</gene>
<dbReference type="EMBL" id="CAJVPP010000942">
    <property type="protein sequence ID" value="CAG8523313.1"/>
    <property type="molecule type" value="Genomic_DNA"/>
</dbReference>
<feature type="region of interest" description="Disordered" evidence="1">
    <location>
        <begin position="50"/>
        <end position="72"/>
    </location>
</feature>
<dbReference type="InterPro" id="IPR045046">
    <property type="entry name" value="Vps9-like"/>
</dbReference>
<proteinExistence type="predicted"/>
<protein>
    <submittedName>
        <fullName evidence="3">11692_t:CDS:1</fullName>
    </submittedName>
</protein>
<evidence type="ECO:0000313" key="3">
    <source>
        <dbReference type="EMBL" id="CAG8523313.1"/>
    </source>
</evidence>
<feature type="region of interest" description="Disordered" evidence="1">
    <location>
        <begin position="491"/>
        <end position="512"/>
    </location>
</feature>
<dbReference type="SMART" id="SM00167">
    <property type="entry name" value="VPS9"/>
    <property type="match status" value="1"/>
</dbReference>
<feature type="compositionally biased region" description="Low complexity" evidence="1">
    <location>
        <begin position="491"/>
        <end position="503"/>
    </location>
</feature>
<dbReference type="SUPFAM" id="SSF109993">
    <property type="entry name" value="VPS9 domain"/>
    <property type="match status" value="1"/>
</dbReference>